<dbReference type="Pfam" id="PF05141">
    <property type="entry name" value="DIT1_PvcA"/>
    <property type="match status" value="1"/>
</dbReference>
<evidence type="ECO:0000313" key="1">
    <source>
        <dbReference type="EMBL" id="KAK8876996.1"/>
    </source>
</evidence>
<gene>
    <name evidence="1" type="ORF">PGQ11_001942</name>
</gene>
<proteinExistence type="predicted"/>
<dbReference type="Proteomes" id="UP001390339">
    <property type="component" value="Unassembled WGS sequence"/>
</dbReference>
<evidence type="ECO:0000313" key="2">
    <source>
        <dbReference type="Proteomes" id="UP001390339"/>
    </source>
</evidence>
<keyword evidence="2" id="KW-1185">Reference proteome</keyword>
<accession>A0ABR2JGZ1</accession>
<reference evidence="1 2" key="1">
    <citation type="journal article" date="2024" name="IMA Fungus">
        <title>Apiospora arundinis, a panoply of carbohydrate-active enzymes and secondary metabolites.</title>
        <authorList>
            <person name="Sorensen T."/>
            <person name="Petersen C."/>
            <person name="Muurmann A.T."/>
            <person name="Christiansen J.V."/>
            <person name="Brundto M.L."/>
            <person name="Overgaard C.K."/>
            <person name="Boysen A.T."/>
            <person name="Wollenberg R.D."/>
            <person name="Larsen T.O."/>
            <person name="Sorensen J.L."/>
            <person name="Nielsen K.L."/>
            <person name="Sondergaard T.E."/>
        </authorList>
    </citation>
    <scope>NUCLEOTIDE SEQUENCE [LARGE SCALE GENOMIC DNA]</scope>
    <source>
        <strain evidence="1 2">AAU 773</strain>
    </source>
</reference>
<dbReference type="InterPro" id="IPR007817">
    <property type="entry name" value="Isocyanide_synthase_DIT1"/>
</dbReference>
<protein>
    <submittedName>
        <fullName evidence="1">Pyoverdine/dityrosine biosynthesis protein</fullName>
    </submittedName>
</protein>
<dbReference type="PANTHER" id="PTHR37285:SF5">
    <property type="entry name" value="SPORE WALL MATURATION PROTEIN DIT1"/>
    <property type="match status" value="1"/>
</dbReference>
<comment type="caution">
    <text evidence="1">The sequence shown here is derived from an EMBL/GenBank/DDBJ whole genome shotgun (WGS) entry which is preliminary data.</text>
</comment>
<organism evidence="1 2">
    <name type="scientific">Apiospora arundinis</name>
    <dbReference type="NCBI Taxonomy" id="335852"/>
    <lineage>
        <taxon>Eukaryota</taxon>
        <taxon>Fungi</taxon>
        <taxon>Dikarya</taxon>
        <taxon>Ascomycota</taxon>
        <taxon>Pezizomycotina</taxon>
        <taxon>Sordariomycetes</taxon>
        <taxon>Xylariomycetidae</taxon>
        <taxon>Amphisphaeriales</taxon>
        <taxon>Apiosporaceae</taxon>
        <taxon>Apiospora</taxon>
    </lineage>
</organism>
<dbReference type="PANTHER" id="PTHR37285">
    <property type="entry name" value="SPORE WALL MATURATION PROTEIN DIT1"/>
    <property type="match status" value="1"/>
</dbReference>
<name>A0ABR2JGZ1_9PEZI</name>
<sequence>MCEKVRAVYSRGAELTIATDGLVFNDLVGIPNEDTWNYGEALVAIIEEKGFAPNIKFARASELFGDMHTGPLNKQTYLALIAACRGRLMAEYGTPAEEVRKRIFADKDTELTYRGFIKFLKKDLQHGPMANSYSNGRVPQKEIKRVAMDMMIRSETFTKFIAARLPNAVRLSIHPSNGIAKITIPLVEVGSGSGTKTPLCRSPWHSVVAVSAKGNYRTVHAEEVRETHTLVRDKNGSPYYYREKSPLWDDEACWGQEDEVVFEPTYPHDLHIYPREPSSEMALSDEQIAKLRVLVGEYRGTVRLSGFRNAAAVNLSAPVNSAAGRIVTRGVYMANLPAAEGWLRPTAPTADLGALSTLPVELQLKILGMATFQAVTRFAQVNRRASDVAYSLVDFNLVRDELGLFLIDKPDSLPLRIAANSV</sequence>
<dbReference type="EMBL" id="JAPCWZ010000002">
    <property type="protein sequence ID" value="KAK8876996.1"/>
    <property type="molecule type" value="Genomic_DNA"/>
</dbReference>